<dbReference type="EMBL" id="LQZG01000004">
    <property type="protein sequence ID" value="OAB86470.1"/>
    <property type="molecule type" value="Genomic_DNA"/>
</dbReference>
<feature type="compositionally biased region" description="Gly residues" evidence="1">
    <location>
        <begin position="266"/>
        <end position="277"/>
    </location>
</feature>
<organism evidence="2 3">
    <name type="scientific">Janibacter melonis</name>
    <dbReference type="NCBI Taxonomy" id="262209"/>
    <lineage>
        <taxon>Bacteria</taxon>
        <taxon>Bacillati</taxon>
        <taxon>Actinomycetota</taxon>
        <taxon>Actinomycetes</taxon>
        <taxon>Micrococcales</taxon>
        <taxon>Intrasporangiaceae</taxon>
        <taxon>Janibacter</taxon>
    </lineage>
</organism>
<dbReference type="Proteomes" id="UP000076976">
    <property type="component" value="Unassembled WGS sequence"/>
</dbReference>
<feature type="compositionally biased region" description="Basic and acidic residues" evidence="1">
    <location>
        <begin position="291"/>
        <end position="302"/>
    </location>
</feature>
<dbReference type="InterPro" id="IPR003615">
    <property type="entry name" value="HNH_nuc"/>
</dbReference>
<sequence length="541" mass="57410">MVGGSIATPDLAEMLVAVERARRAADAAELALLAELSRRERDPSGTGEIRLPDGATADFCGDEAAMVLDCSIAVADRRCRLAARLSTDLAALVAPLVRGEVPERTVQLVATETRDASPEGVAAVVTHVLAQKRGSEHSRLVALEHRELARACRRVLTSVDEGILERRAAQNRRDRTDVHLDPGPLGTSVVSAVLPTELAVVVYAAVEDLAARAVRDEPGLRLGAARAQAFVDLALRGVEVRTRLDLTVPVMTGGCAGPDRTASAPTGGGEGGGGGEPAGSVRGATPGMRPGGEDVRGVRLDSEDTRRVRLGGVEVPGAGWIPAEVVEAIRRSDDHELARVLLEADEGHVVASGQPQPGYVPRPGLRRLVQTRDGTCRMWGCTRPAVQCDLDHAQAWPLGPTSSRNLGSLCRRHHRLKQHPRWGYELDAEGRATWTAPGGTSRVTWPRTWAIERPAPVRPVPERSRPERSRPERSGPARSGPLVSEPEPSAPETSPGPVTRQTTAPGVSTPWTPAHETPAGGRGDDELVLVSPPVPGADPPF</sequence>
<evidence type="ECO:0000313" key="2">
    <source>
        <dbReference type="EMBL" id="OAB86470.1"/>
    </source>
</evidence>
<dbReference type="AlphaFoldDB" id="A0A176Q9V7"/>
<name>A0A176Q9V7_9MICO</name>
<feature type="compositionally biased region" description="Basic and acidic residues" evidence="1">
    <location>
        <begin position="460"/>
        <end position="475"/>
    </location>
</feature>
<feature type="compositionally biased region" description="Pro residues" evidence="1">
    <location>
        <begin position="532"/>
        <end position="541"/>
    </location>
</feature>
<evidence type="ECO:0000256" key="1">
    <source>
        <dbReference type="SAM" id="MobiDB-lite"/>
    </source>
</evidence>
<evidence type="ECO:0000313" key="3">
    <source>
        <dbReference type="Proteomes" id="UP000076976"/>
    </source>
</evidence>
<keyword evidence="3" id="KW-1185">Reference proteome</keyword>
<comment type="caution">
    <text evidence="2">The sequence shown here is derived from an EMBL/GenBank/DDBJ whole genome shotgun (WGS) entry which is preliminary data.</text>
</comment>
<dbReference type="CDD" id="cd00085">
    <property type="entry name" value="HNHc"/>
    <property type="match status" value="1"/>
</dbReference>
<dbReference type="STRING" id="262209.AWH69_14160"/>
<feature type="region of interest" description="Disordered" evidence="1">
    <location>
        <begin position="454"/>
        <end position="541"/>
    </location>
</feature>
<feature type="compositionally biased region" description="Low complexity" evidence="1">
    <location>
        <begin position="476"/>
        <end position="497"/>
    </location>
</feature>
<accession>A0A176Q9V7</accession>
<feature type="region of interest" description="Disordered" evidence="1">
    <location>
        <begin position="255"/>
        <end position="302"/>
    </location>
</feature>
<feature type="compositionally biased region" description="Polar residues" evidence="1">
    <location>
        <begin position="499"/>
        <end position="511"/>
    </location>
</feature>
<protein>
    <submittedName>
        <fullName evidence="2">Uncharacterized protein</fullName>
    </submittedName>
</protein>
<gene>
    <name evidence="2" type="ORF">AWH69_14160</name>
</gene>
<reference evidence="2 3" key="1">
    <citation type="submission" date="2016-01" db="EMBL/GenBank/DDBJ databases">
        <title>Janibacter melonis strain CD11_4 genome sequencing and assembly.</title>
        <authorList>
            <person name="Nair G.R."/>
            <person name="Kaur G."/>
            <person name="Chander A.M."/>
            <person name="Mayilraj S."/>
        </authorList>
    </citation>
    <scope>NUCLEOTIDE SEQUENCE [LARGE SCALE GENOMIC DNA]</scope>
    <source>
        <strain evidence="2 3">CD11-4</strain>
    </source>
</reference>
<proteinExistence type="predicted"/>